<reference evidence="1 2" key="1">
    <citation type="submission" date="2021-08" db="EMBL/GenBank/DDBJ databases">
        <title>Muricauda profundi sp. nov., a marine bacterium isolated from deep seawater of the Mariana Trench.</title>
        <authorList>
            <person name="Wei Y."/>
        </authorList>
    </citation>
    <scope>NUCLEOTIDE SEQUENCE [LARGE SCALE GENOMIC DNA]</scope>
    <source>
        <strain evidence="1 2">W52</strain>
    </source>
</reference>
<dbReference type="RefSeq" id="WP_220115259.1">
    <property type="nucleotide sequence ID" value="NZ_JAHZSV010000061.1"/>
</dbReference>
<dbReference type="Proteomes" id="UP001196136">
    <property type="component" value="Unassembled WGS sequence"/>
</dbReference>
<protein>
    <recommendedName>
        <fullName evidence="3">Transposase</fullName>
    </recommendedName>
</protein>
<accession>A0ABS7EYV8</accession>
<sequence>MDVNNDPLPNEIRSLVTKKGKKHPDFRIKVYTESQSKMKEFIKAVESIFHRYLENCKDHIEGIGKDFKEEFPKVTENPLEGPMELNEVWHMDFMANVLSNGRKTRVFNVMDDCNREALPWKWY</sequence>
<comment type="caution">
    <text evidence="1">The sequence shown here is derived from an EMBL/GenBank/DDBJ whole genome shotgun (WGS) entry which is preliminary data.</text>
</comment>
<organism evidence="1 2">
    <name type="scientific">Flagellimonas abyssi</name>
    <dbReference type="NCBI Taxonomy" id="2864871"/>
    <lineage>
        <taxon>Bacteria</taxon>
        <taxon>Pseudomonadati</taxon>
        <taxon>Bacteroidota</taxon>
        <taxon>Flavobacteriia</taxon>
        <taxon>Flavobacteriales</taxon>
        <taxon>Flavobacteriaceae</taxon>
        <taxon>Flagellimonas</taxon>
    </lineage>
</organism>
<keyword evidence="2" id="KW-1185">Reference proteome</keyword>
<gene>
    <name evidence="1" type="ORF">K1F36_19325</name>
</gene>
<proteinExistence type="predicted"/>
<evidence type="ECO:0000313" key="1">
    <source>
        <dbReference type="EMBL" id="MBW8201982.1"/>
    </source>
</evidence>
<name>A0ABS7EYV8_9FLAO</name>
<evidence type="ECO:0008006" key="3">
    <source>
        <dbReference type="Google" id="ProtNLM"/>
    </source>
</evidence>
<dbReference type="EMBL" id="JAHZSV010000061">
    <property type="protein sequence ID" value="MBW8201982.1"/>
    <property type="molecule type" value="Genomic_DNA"/>
</dbReference>
<evidence type="ECO:0000313" key="2">
    <source>
        <dbReference type="Proteomes" id="UP001196136"/>
    </source>
</evidence>